<dbReference type="OrthoDB" id="9763644at2"/>
<keyword evidence="3" id="KW-1185">Reference proteome</keyword>
<dbReference type="Proteomes" id="UP000316649">
    <property type="component" value="Unassembled WGS sequence"/>
</dbReference>
<proteinExistence type="predicted"/>
<protein>
    <recommendedName>
        <fullName evidence="1">Virulence-associated protein E-like domain-containing protein</fullName>
    </recommendedName>
</protein>
<evidence type="ECO:0000259" key="1">
    <source>
        <dbReference type="Pfam" id="PF05272"/>
    </source>
</evidence>
<dbReference type="Pfam" id="PF05272">
    <property type="entry name" value="VapE-like_dom"/>
    <property type="match status" value="1"/>
</dbReference>
<organism evidence="2 3">
    <name type="scientific">Sedimenticola selenatireducens</name>
    <dbReference type="NCBI Taxonomy" id="191960"/>
    <lineage>
        <taxon>Bacteria</taxon>
        <taxon>Pseudomonadati</taxon>
        <taxon>Pseudomonadota</taxon>
        <taxon>Gammaproteobacteria</taxon>
        <taxon>Chromatiales</taxon>
        <taxon>Sedimenticolaceae</taxon>
        <taxon>Sedimenticola</taxon>
    </lineage>
</organism>
<feature type="domain" description="Virulence-associated protein E-like" evidence="1">
    <location>
        <begin position="189"/>
        <end position="401"/>
    </location>
</feature>
<dbReference type="EMBL" id="VMNH01000009">
    <property type="protein sequence ID" value="TVO75123.1"/>
    <property type="molecule type" value="Genomic_DNA"/>
</dbReference>
<comment type="caution">
    <text evidence="2">The sequence shown here is derived from an EMBL/GenBank/DDBJ whole genome shotgun (WGS) entry which is preliminary data.</text>
</comment>
<gene>
    <name evidence="2" type="ORF">FHP88_08910</name>
</gene>
<accession>A0A558E116</accession>
<dbReference type="InterPro" id="IPR007936">
    <property type="entry name" value="VapE-like_dom"/>
</dbReference>
<dbReference type="PANTHER" id="PTHR34985">
    <property type="entry name" value="SLR0554 PROTEIN"/>
    <property type="match status" value="1"/>
</dbReference>
<sequence length="491" mass="55991">MTQPADKNKQKRASDFNDLHLIAGLDVVAQQINSALADAQRSLDRGITQNSPEYEPSTLPPEPPIEAYVDDAAQPGWMNPKEFGWYARLDTTEKGQIRPHAANLERILASDPRWSGVLAYDDFSYRLIKLKTPPMPHSAAGEWEDADTSRLRIWLHRNYFMMPPPKTELQDALITVAQANRYHPVRSYLQKLRWDGEKRIGAWLTSVFRAGGDTRYLRAAGGKFLIMCVARVMVPGCKADNVMILEGGQGWGKSTAIGALFGEWFSDSPIPIGEKDAYSNIQGVWGYELAELDSFNKAESTAAKAFFSQRRDRYRPPYGSTSQDFPRQTVFIGSTNQEEYLKDYSGNRRYWPIRCLAVDVAWVTANRDQLWAEALDCFSRGVPWWVSDPAERELFEREQDTRLQRDPWEDRLRDFLGGNTTQYFTAEELLSQAIEKPVGTQTRADMNRIAPIMMSLGWHKARKSLQGKGRHWVYLRPVEDDSPDLPEGEDE</sequence>
<dbReference type="AlphaFoldDB" id="A0A558E116"/>
<evidence type="ECO:0000313" key="2">
    <source>
        <dbReference type="EMBL" id="TVO75123.1"/>
    </source>
</evidence>
<dbReference type="PANTHER" id="PTHR34985:SF1">
    <property type="entry name" value="SLR0554 PROTEIN"/>
    <property type="match status" value="1"/>
</dbReference>
<evidence type="ECO:0000313" key="3">
    <source>
        <dbReference type="Proteomes" id="UP000316649"/>
    </source>
</evidence>
<name>A0A558E116_9GAMM</name>
<reference evidence="2 3" key="1">
    <citation type="submission" date="2019-07" db="EMBL/GenBank/DDBJ databases">
        <title>The pathways for chlorine oxyanion respiration interact through the shared metabolite chlorate.</title>
        <authorList>
            <person name="Barnum T.P."/>
            <person name="Cheng Y."/>
            <person name="Hill K.A."/>
            <person name="Lucas L.N."/>
            <person name="Carlson H.K."/>
            <person name="Coates J.D."/>
        </authorList>
    </citation>
    <scope>NUCLEOTIDE SEQUENCE [LARGE SCALE GENOMIC DNA]</scope>
    <source>
        <strain evidence="2 3">BK-1</strain>
    </source>
</reference>
<dbReference type="RefSeq" id="WP_144358696.1">
    <property type="nucleotide sequence ID" value="NZ_VMNH01000009.1"/>
</dbReference>